<gene>
    <name evidence="2" type="ORF">QFZ36_000652</name>
</gene>
<comment type="caution">
    <text evidence="2">The sequence shown here is derived from an EMBL/GenBank/DDBJ whole genome shotgun (WGS) entry which is preliminary data.</text>
</comment>
<accession>A0ABU0PGM2</accession>
<feature type="transmembrane region" description="Helical" evidence="1">
    <location>
        <begin position="30"/>
        <end position="52"/>
    </location>
</feature>
<name>A0ABU0PGM2_9MICC</name>
<keyword evidence="1" id="KW-0812">Transmembrane</keyword>
<keyword evidence="1" id="KW-1133">Transmembrane helix</keyword>
<keyword evidence="2" id="KW-0378">Hydrolase</keyword>
<organism evidence="2 3">
    <name type="scientific">Pseudarthrobacter siccitolerans</name>
    <dbReference type="NCBI Taxonomy" id="861266"/>
    <lineage>
        <taxon>Bacteria</taxon>
        <taxon>Bacillati</taxon>
        <taxon>Actinomycetota</taxon>
        <taxon>Actinomycetes</taxon>
        <taxon>Micrococcales</taxon>
        <taxon>Micrococcaceae</taxon>
        <taxon>Pseudarthrobacter</taxon>
    </lineage>
</organism>
<keyword evidence="1" id="KW-0472">Membrane</keyword>
<protein>
    <submittedName>
        <fullName evidence="2">Membrane protein implicated in regulation of membrane protease activity</fullName>
    </submittedName>
</protein>
<dbReference type="EMBL" id="JAUSXB010000001">
    <property type="protein sequence ID" value="MDQ0673091.1"/>
    <property type="molecule type" value="Genomic_DNA"/>
</dbReference>
<dbReference type="GO" id="GO:0006508">
    <property type="term" value="P:proteolysis"/>
    <property type="evidence" value="ECO:0007669"/>
    <property type="project" value="UniProtKB-KW"/>
</dbReference>
<sequence length="70" mass="7653">MDPGTVLALAGGYVAASIGVFLLYSPVLLLMVGLLLAAGLLQLLAWPFIVLIRKLRRKPERPQDSSWLLH</sequence>
<dbReference type="RefSeq" id="WP_306633880.1">
    <property type="nucleotide sequence ID" value="NZ_JAUSXB010000001.1"/>
</dbReference>
<keyword evidence="2" id="KW-0645">Protease</keyword>
<proteinExistence type="predicted"/>
<keyword evidence="3" id="KW-1185">Reference proteome</keyword>
<dbReference type="GO" id="GO:0008233">
    <property type="term" value="F:peptidase activity"/>
    <property type="evidence" value="ECO:0007669"/>
    <property type="project" value="UniProtKB-KW"/>
</dbReference>
<feature type="transmembrane region" description="Helical" evidence="1">
    <location>
        <begin position="7"/>
        <end position="24"/>
    </location>
</feature>
<dbReference type="Proteomes" id="UP001236806">
    <property type="component" value="Unassembled WGS sequence"/>
</dbReference>
<reference evidence="2 3" key="1">
    <citation type="submission" date="2023-07" db="EMBL/GenBank/DDBJ databases">
        <title>Comparative genomics of wheat-associated soil bacteria to identify genetic determinants of phenazine resistance.</title>
        <authorList>
            <person name="Mouncey N."/>
        </authorList>
    </citation>
    <scope>NUCLEOTIDE SEQUENCE [LARGE SCALE GENOMIC DNA]</scope>
    <source>
        <strain evidence="2 3">W1I3</strain>
    </source>
</reference>
<evidence type="ECO:0000313" key="2">
    <source>
        <dbReference type="EMBL" id="MDQ0673091.1"/>
    </source>
</evidence>
<evidence type="ECO:0000313" key="3">
    <source>
        <dbReference type="Proteomes" id="UP001236806"/>
    </source>
</evidence>
<evidence type="ECO:0000256" key="1">
    <source>
        <dbReference type="SAM" id="Phobius"/>
    </source>
</evidence>